<name>A0A438DAF2_VITVI</name>
<proteinExistence type="predicted"/>
<organism evidence="2 3">
    <name type="scientific">Vitis vinifera</name>
    <name type="common">Grape</name>
    <dbReference type="NCBI Taxonomy" id="29760"/>
    <lineage>
        <taxon>Eukaryota</taxon>
        <taxon>Viridiplantae</taxon>
        <taxon>Streptophyta</taxon>
        <taxon>Embryophyta</taxon>
        <taxon>Tracheophyta</taxon>
        <taxon>Spermatophyta</taxon>
        <taxon>Magnoliopsida</taxon>
        <taxon>eudicotyledons</taxon>
        <taxon>Gunneridae</taxon>
        <taxon>Pentapetalae</taxon>
        <taxon>rosids</taxon>
        <taxon>Vitales</taxon>
        <taxon>Vitaceae</taxon>
        <taxon>Viteae</taxon>
        <taxon>Vitis</taxon>
    </lineage>
</organism>
<protein>
    <recommendedName>
        <fullName evidence="4">Integrase catalytic domain-containing protein</fullName>
    </recommendedName>
</protein>
<evidence type="ECO:0008006" key="4">
    <source>
        <dbReference type="Google" id="ProtNLM"/>
    </source>
</evidence>
<dbReference type="AlphaFoldDB" id="A0A438DAF2"/>
<accession>A0A438DAF2</accession>
<comment type="caution">
    <text evidence="2">The sequence shown here is derived from an EMBL/GenBank/DDBJ whole genome shotgun (WGS) entry which is preliminary data.</text>
</comment>
<reference evidence="2 3" key="1">
    <citation type="journal article" date="2018" name="PLoS Genet.">
        <title>Population sequencing reveals clonal diversity and ancestral inbreeding in the grapevine cultivar Chardonnay.</title>
        <authorList>
            <person name="Roach M.J."/>
            <person name="Johnson D.L."/>
            <person name="Bohlmann J."/>
            <person name="van Vuuren H.J."/>
            <person name="Jones S.J."/>
            <person name="Pretorius I.S."/>
            <person name="Schmidt S.A."/>
            <person name="Borneman A.R."/>
        </authorList>
    </citation>
    <scope>NUCLEOTIDE SEQUENCE [LARGE SCALE GENOMIC DNA]</scope>
    <source>
        <strain evidence="3">cv. Chardonnay</strain>
        <tissue evidence="2">Leaf</tissue>
    </source>
</reference>
<feature type="region of interest" description="Disordered" evidence="1">
    <location>
        <begin position="162"/>
        <end position="226"/>
    </location>
</feature>
<feature type="region of interest" description="Disordered" evidence="1">
    <location>
        <begin position="123"/>
        <end position="150"/>
    </location>
</feature>
<dbReference type="Proteomes" id="UP000288805">
    <property type="component" value="Unassembled WGS sequence"/>
</dbReference>
<feature type="compositionally biased region" description="Basic and acidic residues" evidence="1">
    <location>
        <begin position="162"/>
        <end position="204"/>
    </location>
</feature>
<sequence length="557" mass="63591">MNFDSDQDGAKRKYDLNELEAYRNESYECLRNAREKHKFYHDKLILRREFKQGENVLLYDSKLHIFPGKLRSRWNGPYVVKEVFPYGTVTIQNPRTGKCKLQGSEKVSLTCVQGYKAPTMARDKRKVVIQSDNEARHSPRKKRARPLMQSRSGVVISEPTERHVTHQAKHVEARNKARFDHPTTKRTEAKHVEARTKARFDRSTTPKTTRPTTTPPHPRTAPPTTSLTCPPSLGVCDDALGVDLSHWEFGQEFSYDIQAFSTYEPTAQSMRLLDRYYFLALMDPPPYFYAASVREFFSTLENWRGGYQELHFSIRGRANIISSDTIATAFGLPSSTPPEARFAPQSRPAFPRIARILAPQGTRCRSAITRLEMPQILWFVDQVIKTNIFPFGHSTERSGLVLWGLYHMYTGEWWSPAQLIMDTIIYFFQKVKEKQLASAQSYLIPLPRLLSYYLLRHGHQLPKSDRHVASHTYVIDQWVRVIHSGSQLTTHGTRRKRDLHVVPLPSTTESPLPSAPTFDTSLLVLPISLPPPLSGALESVVPISTPTVPISDLPRPS</sequence>
<evidence type="ECO:0000256" key="1">
    <source>
        <dbReference type="SAM" id="MobiDB-lite"/>
    </source>
</evidence>
<evidence type="ECO:0000313" key="2">
    <source>
        <dbReference type="EMBL" id="RVW32437.1"/>
    </source>
</evidence>
<evidence type="ECO:0000313" key="3">
    <source>
        <dbReference type="Proteomes" id="UP000288805"/>
    </source>
</evidence>
<gene>
    <name evidence="2" type="ORF">CK203_099864</name>
</gene>
<dbReference type="EMBL" id="QGNW01001715">
    <property type="protein sequence ID" value="RVW32437.1"/>
    <property type="molecule type" value="Genomic_DNA"/>
</dbReference>